<dbReference type="OrthoDB" id="9767361at2"/>
<evidence type="ECO:0000313" key="7">
    <source>
        <dbReference type="Proteomes" id="UP000292120"/>
    </source>
</evidence>
<organism evidence="6 7">
    <name type="scientific">Aquabacterium lacunae</name>
    <dbReference type="NCBI Taxonomy" id="2528630"/>
    <lineage>
        <taxon>Bacteria</taxon>
        <taxon>Pseudomonadati</taxon>
        <taxon>Pseudomonadota</taxon>
        <taxon>Betaproteobacteria</taxon>
        <taxon>Burkholderiales</taxon>
        <taxon>Aquabacterium</taxon>
    </lineage>
</organism>
<dbReference type="PANTHER" id="PTHR43427">
    <property type="entry name" value="CHLORIDE CHANNEL PROTEIN CLC-E"/>
    <property type="match status" value="1"/>
</dbReference>
<dbReference type="PRINTS" id="PR00762">
    <property type="entry name" value="CLCHANNEL"/>
</dbReference>
<accession>A0A4Q9GZ54</accession>
<feature type="transmembrane region" description="Helical" evidence="5">
    <location>
        <begin position="299"/>
        <end position="315"/>
    </location>
</feature>
<feature type="transmembrane region" description="Helical" evidence="5">
    <location>
        <begin position="372"/>
        <end position="396"/>
    </location>
</feature>
<feature type="transmembrane region" description="Helical" evidence="5">
    <location>
        <begin position="223"/>
        <end position="244"/>
    </location>
</feature>
<feature type="transmembrane region" description="Helical" evidence="5">
    <location>
        <begin position="184"/>
        <end position="211"/>
    </location>
</feature>
<name>A0A4Q9GZ54_9BURK</name>
<dbReference type="Pfam" id="PF00654">
    <property type="entry name" value="Voltage_CLC"/>
    <property type="match status" value="1"/>
</dbReference>
<proteinExistence type="predicted"/>
<evidence type="ECO:0000256" key="1">
    <source>
        <dbReference type="ARBA" id="ARBA00004141"/>
    </source>
</evidence>
<comment type="subcellular location">
    <subcellularLocation>
        <location evidence="1">Membrane</location>
        <topology evidence="1">Multi-pass membrane protein</topology>
    </subcellularLocation>
</comment>
<dbReference type="SUPFAM" id="SSF81340">
    <property type="entry name" value="Clc chloride channel"/>
    <property type="match status" value="1"/>
</dbReference>
<evidence type="ECO:0000256" key="3">
    <source>
        <dbReference type="ARBA" id="ARBA00022989"/>
    </source>
</evidence>
<dbReference type="GO" id="GO:0015108">
    <property type="term" value="F:chloride transmembrane transporter activity"/>
    <property type="evidence" value="ECO:0007669"/>
    <property type="project" value="InterPro"/>
</dbReference>
<dbReference type="Gene3D" id="1.10.3080.10">
    <property type="entry name" value="Clc chloride channel"/>
    <property type="match status" value="1"/>
</dbReference>
<dbReference type="EMBL" id="SIXI01000004">
    <property type="protein sequence ID" value="TBO30115.1"/>
    <property type="molecule type" value="Genomic_DNA"/>
</dbReference>
<gene>
    <name evidence="6" type="ORF">EYS42_10430</name>
</gene>
<dbReference type="AlphaFoldDB" id="A0A4Q9GZ54"/>
<dbReference type="Proteomes" id="UP000292120">
    <property type="component" value="Unassembled WGS sequence"/>
</dbReference>
<keyword evidence="3 5" id="KW-1133">Transmembrane helix</keyword>
<dbReference type="GO" id="GO:0016020">
    <property type="term" value="C:membrane"/>
    <property type="evidence" value="ECO:0007669"/>
    <property type="project" value="UniProtKB-SubCell"/>
</dbReference>
<feature type="transmembrane region" description="Helical" evidence="5">
    <location>
        <begin position="256"/>
        <end position="278"/>
    </location>
</feature>
<keyword evidence="7" id="KW-1185">Reference proteome</keyword>
<reference evidence="6 7" key="1">
    <citation type="submission" date="2019-02" db="EMBL/GenBank/DDBJ databases">
        <title>Aquabacterium sp. strain KMB7.</title>
        <authorList>
            <person name="Chen W.-M."/>
        </authorList>
    </citation>
    <scope>NUCLEOTIDE SEQUENCE [LARGE SCALE GENOMIC DNA]</scope>
    <source>
        <strain evidence="6 7">KMB7</strain>
    </source>
</reference>
<keyword evidence="4 5" id="KW-0472">Membrane</keyword>
<dbReference type="InterPro" id="IPR050368">
    <property type="entry name" value="ClC-type_chloride_channel"/>
</dbReference>
<feature type="transmembrane region" description="Helical" evidence="5">
    <location>
        <begin position="58"/>
        <end position="81"/>
    </location>
</feature>
<sequence>MGRAGGHALVDLAQGGAGRHLPDPTPLRFLAPLLLRVQAADLPGRGPGLNLRRPTWQWLALIAVVAATVGSACAGFAWALARVTQAFAAHPQWVWGLPWAGLAVAWVYARWGNEAEGGNNLLIRQVRQPTAPLPWVMAPFIVLGTLVSQLFGASVGREGTAVQMGAALADLWAPHVGLHPGERRLLLCCGMAAGFAALFGTPWAAAVFAIEVVAMGRRLRWRFVAPVLACAWLAHQVALAWGTVHTHQVLEASPGFWAALPWWLVLAVSAGALARLFVWASHGVADAFKRHVPWAPARPFLGGWLIVAAWLGLGLERHAGLGLNLIDQAFEQAMPWWESLLKAGFTAWSVGAGFKGGEVTPLFAMGALLGSAWGAVAPVPVPWLAALGLVAVFAGAARTPWACTVMAVELFGWPVLGPALLVCHVSARVVGPVGIYKAQAEPLQG</sequence>
<dbReference type="InterPro" id="IPR001807">
    <property type="entry name" value="ClC"/>
</dbReference>
<feature type="transmembrane region" description="Helical" evidence="5">
    <location>
        <begin position="93"/>
        <end position="111"/>
    </location>
</feature>
<protein>
    <submittedName>
        <fullName evidence="6">Voltage-gated chloride channel protein</fullName>
    </submittedName>
</protein>
<keyword evidence="2 5" id="KW-0812">Transmembrane</keyword>
<dbReference type="InterPro" id="IPR014743">
    <property type="entry name" value="Cl-channel_core"/>
</dbReference>
<comment type="caution">
    <text evidence="6">The sequence shown here is derived from an EMBL/GenBank/DDBJ whole genome shotgun (WGS) entry which is preliminary data.</text>
</comment>
<feature type="transmembrane region" description="Helical" evidence="5">
    <location>
        <begin position="132"/>
        <end position="151"/>
    </location>
</feature>
<evidence type="ECO:0000313" key="6">
    <source>
        <dbReference type="EMBL" id="TBO30115.1"/>
    </source>
</evidence>
<evidence type="ECO:0000256" key="4">
    <source>
        <dbReference type="ARBA" id="ARBA00023136"/>
    </source>
</evidence>
<evidence type="ECO:0000256" key="5">
    <source>
        <dbReference type="SAM" id="Phobius"/>
    </source>
</evidence>
<dbReference type="PANTHER" id="PTHR43427:SF12">
    <property type="entry name" value="CHLORIDE TRANSPORTER"/>
    <property type="match status" value="1"/>
</dbReference>
<evidence type="ECO:0000256" key="2">
    <source>
        <dbReference type="ARBA" id="ARBA00022692"/>
    </source>
</evidence>